<keyword evidence="2" id="KW-1185">Reference proteome</keyword>
<name>A0A2S1R0G8_9FLAO</name>
<reference evidence="1 2" key="1">
    <citation type="submission" date="2018-04" db="EMBL/GenBank/DDBJ databases">
        <title>Genome sequencing of Flavobacterium sp. HYN0059.</title>
        <authorList>
            <person name="Yi H."/>
            <person name="Baek C."/>
        </authorList>
    </citation>
    <scope>NUCLEOTIDE SEQUENCE [LARGE SCALE GENOMIC DNA]</scope>
    <source>
        <strain evidence="1 2">HYN0059</strain>
    </source>
</reference>
<dbReference type="EMBL" id="CP029186">
    <property type="protein sequence ID" value="AWH86173.1"/>
    <property type="molecule type" value="Genomic_DNA"/>
</dbReference>
<evidence type="ECO:0000313" key="2">
    <source>
        <dbReference type="Proteomes" id="UP000244929"/>
    </source>
</evidence>
<accession>A0A2S1R0G8</accession>
<dbReference type="KEGG" id="falb:HYN59_14115"/>
<dbReference type="Proteomes" id="UP000244929">
    <property type="component" value="Chromosome"/>
</dbReference>
<dbReference type="AlphaFoldDB" id="A0A2S1R0G8"/>
<evidence type="ECO:0000313" key="1">
    <source>
        <dbReference type="EMBL" id="AWH86173.1"/>
    </source>
</evidence>
<sequence length="60" mass="6706">MNAVSIILSLFISPMISVSVSVSPCCGFSKCVNLPFPLIERKESSKRVGTKNFISYVWMY</sequence>
<organism evidence="1 2">
    <name type="scientific">Flavobacterium album</name>
    <dbReference type="NCBI Taxonomy" id="2175091"/>
    <lineage>
        <taxon>Bacteria</taxon>
        <taxon>Pseudomonadati</taxon>
        <taxon>Bacteroidota</taxon>
        <taxon>Flavobacteriia</taxon>
        <taxon>Flavobacteriales</taxon>
        <taxon>Flavobacteriaceae</taxon>
        <taxon>Flavobacterium</taxon>
    </lineage>
</organism>
<proteinExistence type="predicted"/>
<gene>
    <name evidence="1" type="ORF">HYN59_14115</name>
</gene>
<protein>
    <submittedName>
        <fullName evidence="1">Uncharacterized protein</fullName>
    </submittedName>
</protein>